<comment type="caution">
    <text evidence="2">The sequence shown here is derived from an EMBL/GenBank/DDBJ whole genome shotgun (WGS) entry which is preliminary data.</text>
</comment>
<dbReference type="OrthoDB" id="4504959at2759"/>
<feature type="compositionally biased region" description="Low complexity" evidence="1">
    <location>
        <begin position="947"/>
        <end position="961"/>
    </location>
</feature>
<feature type="region of interest" description="Disordered" evidence="1">
    <location>
        <begin position="930"/>
        <end position="976"/>
    </location>
</feature>
<dbReference type="AlphaFoldDB" id="A0A3D8QES7"/>
<proteinExistence type="predicted"/>
<gene>
    <name evidence="2" type="ORF">DSM5745_10814</name>
</gene>
<name>A0A3D8QES7_9EURO</name>
<reference evidence="2 3" key="1">
    <citation type="journal article" date="2018" name="IMA Fungus">
        <title>IMA Genome-F 9: Draft genome sequence of Annulohypoxylon stygium, Aspergillus mulundensis, Berkeleyomyces basicola (syn. Thielaviopsis basicola), Ceratocystis smalleyi, two Cercospora beticola strains, Coleophoma cylindrospora, Fusarium fracticaudum, Phialophora cf. hyalina, and Morchella septimelata.</title>
        <authorList>
            <person name="Wingfield B.D."/>
            <person name="Bills G.F."/>
            <person name="Dong Y."/>
            <person name="Huang W."/>
            <person name="Nel W.J."/>
            <person name="Swalarsk-Parry B.S."/>
            <person name="Vaghefi N."/>
            <person name="Wilken P.M."/>
            <person name="An Z."/>
            <person name="de Beer Z.W."/>
            <person name="De Vos L."/>
            <person name="Chen L."/>
            <person name="Duong T.A."/>
            <person name="Gao Y."/>
            <person name="Hammerbacher A."/>
            <person name="Kikkert J.R."/>
            <person name="Li Y."/>
            <person name="Li H."/>
            <person name="Li K."/>
            <person name="Li Q."/>
            <person name="Liu X."/>
            <person name="Ma X."/>
            <person name="Naidoo K."/>
            <person name="Pethybridge S.J."/>
            <person name="Sun J."/>
            <person name="Steenkamp E.T."/>
            <person name="van der Nest M.A."/>
            <person name="van Wyk S."/>
            <person name="Wingfield M.J."/>
            <person name="Xiong C."/>
            <person name="Yue Q."/>
            <person name="Zhang X."/>
        </authorList>
    </citation>
    <scope>NUCLEOTIDE SEQUENCE [LARGE SCALE GENOMIC DNA]</scope>
    <source>
        <strain evidence="2 3">DSM 5745</strain>
    </source>
</reference>
<evidence type="ECO:0000256" key="1">
    <source>
        <dbReference type="SAM" id="MobiDB-lite"/>
    </source>
</evidence>
<protein>
    <submittedName>
        <fullName evidence="2">Uncharacterized protein</fullName>
    </submittedName>
</protein>
<dbReference type="EMBL" id="PVWQ01000018">
    <property type="protein sequence ID" value="RDW60356.1"/>
    <property type="molecule type" value="Genomic_DNA"/>
</dbReference>
<dbReference type="RefSeq" id="XP_026598468.1">
    <property type="nucleotide sequence ID" value="XM_026752830.1"/>
</dbReference>
<evidence type="ECO:0000313" key="2">
    <source>
        <dbReference type="EMBL" id="RDW60356.1"/>
    </source>
</evidence>
<accession>A0A3D8QES7</accession>
<sequence length="1172" mass="131406">MFMEILEDTRREEARSLVPPDQNDAPDVLEHRPPFSEAQLDPEVQTADNQVIDDWIETIEPGVLDQNMDMRRPRTASPSHRSDRTNGSVEEIMEEVEVIPDSEITHQDALFLIEEAEAEAAAVTDAVQDSFFDADEVNNAELTDADEVNDADKVNDAEANTSGDASTPALVDAMDITDASGTIEMIEDTNVMETDAAEDAVEDAVEDAAPDTVEDAAPDAELSETPFGPGTMLPPNWVRREDIDESEEVPQQRCTFTLPSFHLMLGLWSLKYNITQSQYKALVEVLQLLDDVSLIASLPASLGQLKKNTKGQFRSIPLRRVKVPVVSAKLQTLSAPDKRRALDASTWMYFIDPIPLISSLVKSPSFMQQIHQGMAEFVDVPTELWHGVAWGSSVRTTSGQFARYPGPVGDRAAALPSDFVWYRCQKLNCACTSDSRTHIGRINCVGINHTSYITEVRSGDIVLQLQVLLKSSEVPSTLALTARRSGSPIDLMELLIHEDKHVLIAEHQLLSHEPRVTLDYGYQNPLSQPIASPAGHFIVRRILDKEHKLRALYLSSPHRGEQEIKVYGRQHLIDSFDSSTPPISLPYQMFMDGFGLYRTTYKSLMGIYLIFAGMTVDERAKLHNVFAITLGPYGTNFRDVIKNLIALGKLDAGIEVMHDGAMRKVFAFVLAFLGDMPQQNVNCGLLGPTAHVSCRFCLVDESSRHNLDINLVKLGRYHNQTSLLHQLAHQKTGREKSEFCRKYGLASLPSPLFKIAPAQILERFFPIDVCHADGAGLSQMVHILLLEHVLTEYGRTRYLAVLQRFPFPVGWQRLQSPLTHMKSYRLQEHVRASIVAPLLLRCYMERHWISDAFYEALCELFRERQDDPKDIITSVFAAVARSNSAIQQRSMKSKDRSQLEHIIKQARSGVQHIAEAAAIAAEEITPYQSRSRSRSQSVAVTASDWETTPASSQSSQTSLASGRPIETKKSRGIRALQQRPNMHIGLHYPAQSAEYATPWNNNVLAGEHKNKVFKNRVRYTNHREPERDLLSNEYLPISVQLSLNGAIEDNNIPTPELQNLAQRCPMVFKAMWPLGFGLSEEDRDNEEEGLGYFGLVLSPNPLSYKDISLSFAVPGSKVQAQMGIPKQLHQASELHWFIDSICSAYHAEYKFPPFMEIPNNAQWYRRVAMSTQ</sequence>
<keyword evidence="3" id="KW-1185">Reference proteome</keyword>
<organism evidence="2 3">
    <name type="scientific">Aspergillus mulundensis</name>
    <dbReference type="NCBI Taxonomy" id="1810919"/>
    <lineage>
        <taxon>Eukaryota</taxon>
        <taxon>Fungi</taxon>
        <taxon>Dikarya</taxon>
        <taxon>Ascomycota</taxon>
        <taxon>Pezizomycotina</taxon>
        <taxon>Eurotiomycetes</taxon>
        <taxon>Eurotiomycetidae</taxon>
        <taxon>Eurotiales</taxon>
        <taxon>Aspergillaceae</taxon>
        <taxon>Aspergillus</taxon>
        <taxon>Aspergillus subgen. Nidulantes</taxon>
    </lineage>
</organism>
<dbReference type="Proteomes" id="UP000256690">
    <property type="component" value="Unassembled WGS sequence"/>
</dbReference>
<feature type="region of interest" description="Disordered" evidence="1">
    <location>
        <begin position="1"/>
        <end position="32"/>
    </location>
</feature>
<dbReference type="GeneID" id="38121184"/>
<evidence type="ECO:0000313" key="3">
    <source>
        <dbReference type="Proteomes" id="UP000256690"/>
    </source>
</evidence>
<dbReference type="STRING" id="1810919.A0A3D8QES7"/>